<proteinExistence type="predicted"/>
<gene>
    <name evidence="2" type="ORF">SPIL2461_LOCUS14774</name>
</gene>
<feature type="non-terminal residue" evidence="2">
    <location>
        <position position="1"/>
    </location>
</feature>
<evidence type="ECO:0000313" key="2">
    <source>
        <dbReference type="EMBL" id="CAE7555356.1"/>
    </source>
</evidence>
<evidence type="ECO:0000256" key="1">
    <source>
        <dbReference type="SAM" id="MobiDB-lite"/>
    </source>
</evidence>
<evidence type="ECO:0000313" key="3">
    <source>
        <dbReference type="Proteomes" id="UP000649617"/>
    </source>
</evidence>
<organism evidence="2 3">
    <name type="scientific">Symbiodinium pilosum</name>
    <name type="common">Dinoflagellate</name>
    <dbReference type="NCBI Taxonomy" id="2952"/>
    <lineage>
        <taxon>Eukaryota</taxon>
        <taxon>Sar</taxon>
        <taxon>Alveolata</taxon>
        <taxon>Dinophyceae</taxon>
        <taxon>Suessiales</taxon>
        <taxon>Symbiodiniaceae</taxon>
        <taxon>Symbiodinium</taxon>
    </lineage>
</organism>
<dbReference type="Proteomes" id="UP000649617">
    <property type="component" value="Unassembled WGS sequence"/>
</dbReference>
<dbReference type="AlphaFoldDB" id="A0A812U7B8"/>
<keyword evidence="3" id="KW-1185">Reference proteome</keyword>
<reference evidence="2" key="1">
    <citation type="submission" date="2021-02" db="EMBL/GenBank/DDBJ databases">
        <authorList>
            <person name="Dougan E. K."/>
            <person name="Rhodes N."/>
            <person name="Thang M."/>
            <person name="Chan C."/>
        </authorList>
    </citation>
    <scope>NUCLEOTIDE SEQUENCE</scope>
</reference>
<sequence length="126" mass="12612">LASECFAAVAAQAGTSACSRCTTCTYTPCAICAGDDTHATAATHTSHHTLLLPVAALSYTASPSFGSRLFEPTPGDPTSSGHFPCTLPANLPRAASAALTSDAVLQASSSSAGRTGPSNRKASRKA</sequence>
<feature type="region of interest" description="Disordered" evidence="1">
    <location>
        <begin position="106"/>
        <end position="126"/>
    </location>
</feature>
<feature type="compositionally biased region" description="Polar residues" evidence="1">
    <location>
        <begin position="106"/>
        <end position="120"/>
    </location>
</feature>
<accession>A0A812U7B8</accession>
<comment type="caution">
    <text evidence="2">The sequence shown here is derived from an EMBL/GenBank/DDBJ whole genome shotgun (WGS) entry which is preliminary data.</text>
</comment>
<name>A0A812U7B8_SYMPI</name>
<dbReference type="EMBL" id="CAJNIZ010034780">
    <property type="protein sequence ID" value="CAE7555356.1"/>
    <property type="molecule type" value="Genomic_DNA"/>
</dbReference>
<protein>
    <submittedName>
        <fullName evidence="2">Uncharacterized protein</fullName>
    </submittedName>
</protein>